<reference evidence="1" key="1">
    <citation type="journal article" date="2018" name="Nat. Plants">
        <title>Whole-genome landscape of Medicago truncatula symbiotic genes.</title>
        <authorList>
            <person name="Pecrix Y."/>
            <person name="Gamas P."/>
            <person name="Carrere S."/>
        </authorList>
    </citation>
    <scope>NUCLEOTIDE SEQUENCE</scope>
    <source>
        <tissue evidence="1">Leaves</tissue>
    </source>
</reference>
<dbReference type="AlphaFoldDB" id="A0A396HMT4"/>
<sequence>MSATKPLCLFCNSSNFVGDHRAGVHLCRAGKVVDGHLLHFSPSC</sequence>
<evidence type="ECO:0000313" key="1">
    <source>
        <dbReference type="EMBL" id="RHN54680.1"/>
    </source>
</evidence>
<protein>
    <submittedName>
        <fullName evidence="1">Uncharacterized protein</fullName>
    </submittedName>
</protein>
<organism evidence="1">
    <name type="scientific">Medicago truncatula</name>
    <name type="common">Barrel medic</name>
    <name type="synonym">Medicago tribuloides</name>
    <dbReference type="NCBI Taxonomy" id="3880"/>
    <lineage>
        <taxon>Eukaryota</taxon>
        <taxon>Viridiplantae</taxon>
        <taxon>Streptophyta</taxon>
        <taxon>Embryophyta</taxon>
        <taxon>Tracheophyta</taxon>
        <taxon>Spermatophyta</taxon>
        <taxon>Magnoliopsida</taxon>
        <taxon>eudicotyledons</taxon>
        <taxon>Gunneridae</taxon>
        <taxon>Pentapetalae</taxon>
        <taxon>rosids</taxon>
        <taxon>fabids</taxon>
        <taxon>Fabales</taxon>
        <taxon>Fabaceae</taxon>
        <taxon>Papilionoideae</taxon>
        <taxon>50 kb inversion clade</taxon>
        <taxon>NPAAA clade</taxon>
        <taxon>Hologalegina</taxon>
        <taxon>IRL clade</taxon>
        <taxon>Trifolieae</taxon>
        <taxon>Medicago</taxon>
    </lineage>
</organism>
<proteinExistence type="predicted"/>
<dbReference type="EMBL" id="PSQE01000005">
    <property type="protein sequence ID" value="RHN54680.1"/>
    <property type="molecule type" value="Genomic_DNA"/>
</dbReference>
<comment type="caution">
    <text evidence="1">The sequence shown here is derived from an EMBL/GenBank/DDBJ whole genome shotgun (WGS) entry which is preliminary data.</text>
</comment>
<dbReference type="Gramene" id="rna29754">
    <property type="protein sequence ID" value="RHN54680.1"/>
    <property type="gene ID" value="gene29754"/>
</dbReference>
<accession>A0A396HMT4</accession>
<dbReference type="Proteomes" id="UP000265566">
    <property type="component" value="Chromosome 5"/>
</dbReference>
<gene>
    <name evidence="1" type="ORF">MtrunA17_Chr5g0409501</name>
</gene>
<name>A0A396HMT4_MEDTR</name>